<sequence length="45" mass="4910">MAPKPIFMLAILLVAVMLISSDVLVKAENANEETTEDVTEERYGG</sequence>
<keyword evidence="1" id="KW-0732">Signal</keyword>
<feature type="non-terminal residue" evidence="2">
    <location>
        <position position="45"/>
    </location>
</feature>
<feature type="chain" id="PRO_5004015290" evidence="1">
    <location>
        <begin position="22"/>
        <end position="45"/>
    </location>
</feature>
<reference evidence="2" key="1">
    <citation type="submission" date="2012-10" db="EMBL/GenBank/DDBJ databases">
        <title>Development of 51 novel EST-linked microsatellites in the Mediterranean seagrass Posidonia oceanica.</title>
        <authorList>
            <person name="D'Esposito D."/>
            <person name="Orsini L."/>
            <person name="Procaccini G."/>
        </authorList>
    </citation>
    <scope>NUCLEOTIDE SEQUENCE</scope>
    <source>
        <tissue evidence="2">Leaf</tissue>
    </source>
</reference>
<dbReference type="AlphaFoldDB" id="M1KG03"/>
<evidence type="ECO:0000313" key="2">
    <source>
        <dbReference type="EMBL" id="AGE93840.1"/>
    </source>
</evidence>
<protein>
    <submittedName>
        <fullName evidence="2">Glycine rich protein family</fullName>
    </submittedName>
</protein>
<organism evidence="2">
    <name type="scientific">Posidonia oceanica</name>
    <name type="common">Mediterranean tapeweed</name>
    <dbReference type="NCBI Taxonomy" id="55489"/>
    <lineage>
        <taxon>Eukaryota</taxon>
        <taxon>Viridiplantae</taxon>
        <taxon>Streptophyta</taxon>
        <taxon>Embryophyta</taxon>
        <taxon>Tracheophyta</taxon>
        <taxon>Spermatophyta</taxon>
        <taxon>Magnoliopsida</taxon>
        <taxon>Liliopsida</taxon>
        <taxon>Posidoniaceae</taxon>
        <taxon>Posidonia</taxon>
    </lineage>
</organism>
<dbReference type="EMBL" id="JX971043">
    <property type="protein sequence ID" value="AGE93840.1"/>
    <property type="molecule type" value="Genomic_DNA"/>
</dbReference>
<evidence type="ECO:0000256" key="1">
    <source>
        <dbReference type="SAM" id="SignalP"/>
    </source>
</evidence>
<feature type="signal peptide" evidence="1">
    <location>
        <begin position="1"/>
        <end position="21"/>
    </location>
</feature>
<proteinExistence type="predicted"/>
<accession>M1KG03</accession>
<name>M1KG03_POSOC</name>